<proteinExistence type="predicted"/>
<organism evidence="3 4">
    <name type="scientific">Actinidia rufa</name>
    <dbReference type="NCBI Taxonomy" id="165716"/>
    <lineage>
        <taxon>Eukaryota</taxon>
        <taxon>Viridiplantae</taxon>
        <taxon>Streptophyta</taxon>
        <taxon>Embryophyta</taxon>
        <taxon>Tracheophyta</taxon>
        <taxon>Spermatophyta</taxon>
        <taxon>Magnoliopsida</taxon>
        <taxon>eudicotyledons</taxon>
        <taxon>Gunneridae</taxon>
        <taxon>Pentapetalae</taxon>
        <taxon>asterids</taxon>
        <taxon>Ericales</taxon>
        <taxon>Actinidiaceae</taxon>
        <taxon>Actinidia</taxon>
    </lineage>
</organism>
<comment type="caution">
    <text evidence="3">The sequence shown here is derived from an EMBL/GenBank/DDBJ whole genome shotgun (WGS) entry which is preliminary data.</text>
</comment>
<keyword evidence="4" id="KW-1185">Reference proteome</keyword>
<feature type="region of interest" description="Disordered" evidence="1">
    <location>
        <begin position="57"/>
        <end position="78"/>
    </location>
</feature>
<keyword evidence="2" id="KW-1133">Transmembrane helix</keyword>
<keyword evidence="2" id="KW-0472">Membrane</keyword>
<evidence type="ECO:0000313" key="3">
    <source>
        <dbReference type="EMBL" id="GFY91434.1"/>
    </source>
</evidence>
<dbReference type="EMBL" id="BJWL01000007">
    <property type="protein sequence ID" value="GFY91434.1"/>
    <property type="molecule type" value="Genomic_DNA"/>
</dbReference>
<evidence type="ECO:0000313" key="4">
    <source>
        <dbReference type="Proteomes" id="UP000585474"/>
    </source>
</evidence>
<dbReference type="Proteomes" id="UP000585474">
    <property type="component" value="Unassembled WGS sequence"/>
</dbReference>
<sequence>MALLLCDLQPRVISSLHHRQTSVNIHRKTKTLRFTANFKFQFNFSVLRSNRRFHHTSAPKSASINGFPAQSNSEESGKTNVELSEKLRRWIGFIRSILPGGSWWSLSEGVEVVMMAKPVTVSRALQRMWDLVSKDRWVIFAAFATLIVTAPFIWGFKMGYAILGEDCFQRTSSGQARASTATGLSLYSKLGKVLASELGQDATVGGDPKAHLGKNVTCTASCLLTDTTVSASRHMLSCSLSSDMTVGASRHALNCAIKGNALSLSRLPERGRRAEQKCNPWGITESTQLVAVCRGAGLCLGRICYGALRAHPWVQQLVSEPSSSHRSDFGGKRKPISNSDQIQSAQKWLHLLVFGQTSARIPKHLLALIFHCGSFKYIYQVLLRLLCVPLCNDCFPPSIHLANTTGPMSDSSSPVWTFSLSRYSLPVFLLLFPLETLSVPPLASKLHRFDSCISMKHALPRSPSWISRLPCGTGLSFANNRVVSHPYKSLACYMCREHLSVSAQVVSNS</sequence>
<evidence type="ECO:0000256" key="1">
    <source>
        <dbReference type="SAM" id="MobiDB-lite"/>
    </source>
</evidence>
<protein>
    <submittedName>
        <fullName evidence="3">Transporter associated with antigen processing protein 1</fullName>
    </submittedName>
</protein>
<reference evidence="3 4" key="1">
    <citation type="submission" date="2019-07" db="EMBL/GenBank/DDBJ databases">
        <title>De Novo Assembly of kiwifruit Actinidia rufa.</title>
        <authorList>
            <person name="Sugita-Konishi S."/>
            <person name="Sato K."/>
            <person name="Mori E."/>
            <person name="Abe Y."/>
            <person name="Kisaki G."/>
            <person name="Hamano K."/>
            <person name="Suezawa K."/>
            <person name="Otani M."/>
            <person name="Fukuda T."/>
            <person name="Manabe T."/>
            <person name="Gomi K."/>
            <person name="Tabuchi M."/>
            <person name="Akimitsu K."/>
            <person name="Kataoka I."/>
        </authorList>
    </citation>
    <scope>NUCLEOTIDE SEQUENCE [LARGE SCALE GENOMIC DNA]</scope>
    <source>
        <strain evidence="4">cv. Fuchu</strain>
    </source>
</reference>
<accession>A0A7J0EY98</accession>
<gene>
    <name evidence="3" type="ORF">Acr_07g0016300</name>
</gene>
<dbReference type="OrthoDB" id="6500128at2759"/>
<evidence type="ECO:0000256" key="2">
    <source>
        <dbReference type="SAM" id="Phobius"/>
    </source>
</evidence>
<dbReference type="AlphaFoldDB" id="A0A7J0EY98"/>
<keyword evidence="2" id="KW-0812">Transmembrane</keyword>
<name>A0A7J0EY98_9ERIC</name>
<feature type="compositionally biased region" description="Polar residues" evidence="1">
    <location>
        <begin position="58"/>
        <end position="78"/>
    </location>
</feature>
<feature type="transmembrane region" description="Helical" evidence="2">
    <location>
        <begin position="137"/>
        <end position="156"/>
    </location>
</feature>